<evidence type="ECO:0000256" key="1">
    <source>
        <dbReference type="SAM" id="SignalP"/>
    </source>
</evidence>
<evidence type="ECO:0008006" key="4">
    <source>
        <dbReference type="Google" id="ProtNLM"/>
    </source>
</evidence>
<dbReference type="STRING" id="1396826.PHA8399_01874"/>
<dbReference type="RefSeq" id="WP_058285875.1">
    <property type="nucleotide sequence ID" value="NZ_CYSR01000021.1"/>
</dbReference>
<protein>
    <recommendedName>
        <fullName evidence="4">Integral membrane protein</fullName>
    </recommendedName>
</protein>
<feature type="signal peptide" evidence="1">
    <location>
        <begin position="1"/>
        <end position="18"/>
    </location>
</feature>
<accession>A0A0P1H8Z1</accession>
<evidence type="ECO:0000313" key="2">
    <source>
        <dbReference type="EMBL" id="CUH99748.1"/>
    </source>
</evidence>
<dbReference type="EMBL" id="CYSR01000021">
    <property type="protein sequence ID" value="CUH99748.1"/>
    <property type="molecule type" value="Genomic_DNA"/>
</dbReference>
<reference evidence="2 3" key="1">
    <citation type="submission" date="2015-09" db="EMBL/GenBank/DDBJ databases">
        <authorList>
            <consortium name="Swine Surveillance"/>
        </authorList>
    </citation>
    <scope>NUCLEOTIDE SEQUENCE [LARGE SCALE GENOMIC DNA]</scope>
    <source>
        <strain evidence="2 3">CECT 8399</strain>
    </source>
</reference>
<dbReference type="Proteomes" id="UP000051326">
    <property type="component" value="Unassembled WGS sequence"/>
</dbReference>
<sequence length="131" mass="14539">MRSLMILLLAALPAPLAAGEPLGAAEFDRYTQGRTLFYGFGGSLYGVERYLPGRRVVWSFLDGKCQDGSWYEEAGQICFVYDNRDDPQCWTFELTPGGLTARFEDDPAATELYEAEDIGNEMLCYGPDVGT</sequence>
<evidence type="ECO:0000313" key="3">
    <source>
        <dbReference type="Proteomes" id="UP000051326"/>
    </source>
</evidence>
<feature type="chain" id="PRO_5006064182" description="Integral membrane protein" evidence="1">
    <location>
        <begin position="19"/>
        <end position="131"/>
    </location>
</feature>
<dbReference type="AlphaFoldDB" id="A0A0P1H8Z1"/>
<name>A0A0P1H8Z1_9RHOB</name>
<keyword evidence="1" id="KW-0732">Signal</keyword>
<proteinExistence type="predicted"/>
<organism evidence="2 3">
    <name type="scientific">Leisingera aquaemixtae</name>
    <dbReference type="NCBI Taxonomy" id="1396826"/>
    <lineage>
        <taxon>Bacteria</taxon>
        <taxon>Pseudomonadati</taxon>
        <taxon>Pseudomonadota</taxon>
        <taxon>Alphaproteobacteria</taxon>
        <taxon>Rhodobacterales</taxon>
        <taxon>Roseobacteraceae</taxon>
        <taxon>Leisingera</taxon>
    </lineage>
</organism>
<gene>
    <name evidence="2" type="ORF">PHA8399_01874</name>
</gene>